<proteinExistence type="predicted"/>
<dbReference type="SUPFAM" id="SSF55785">
    <property type="entry name" value="PYP-like sensor domain (PAS domain)"/>
    <property type="match status" value="2"/>
</dbReference>
<feature type="domain" description="PAS" evidence="4">
    <location>
        <begin position="263"/>
        <end position="333"/>
    </location>
</feature>
<dbReference type="STRING" id="1705562.AMS69_16765"/>
<dbReference type="OrthoDB" id="8127at2157"/>
<dbReference type="InterPro" id="IPR050595">
    <property type="entry name" value="Bact_response_regulator"/>
</dbReference>
<dbReference type="CDD" id="cd00130">
    <property type="entry name" value="PAS"/>
    <property type="match status" value="2"/>
</dbReference>
<accession>A0A0M9AGY4</accession>
<dbReference type="GO" id="GO:0000160">
    <property type="term" value="P:phosphorelay signal transduction system"/>
    <property type="evidence" value="ECO:0007669"/>
    <property type="project" value="InterPro"/>
</dbReference>
<dbReference type="SMART" id="SM00091">
    <property type="entry name" value="PAS"/>
    <property type="match status" value="2"/>
</dbReference>
<dbReference type="Gene3D" id="3.30.450.20">
    <property type="entry name" value="PAS domain"/>
    <property type="match status" value="2"/>
</dbReference>
<comment type="caution">
    <text evidence="5">The sequence shown here is derived from an EMBL/GenBank/DDBJ whole genome shotgun (WGS) entry which is preliminary data.</text>
</comment>
<name>A0A0M9AGY4_9EURY</name>
<protein>
    <submittedName>
        <fullName evidence="6">PAS domain-containing protein</fullName>
    </submittedName>
</protein>
<evidence type="ECO:0000313" key="5">
    <source>
        <dbReference type="EMBL" id="KOX91762.1"/>
    </source>
</evidence>
<dbReference type="PANTHER" id="PTHR44591:SF3">
    <property type="entry name" value="RESPONSE REGULATORY DOMAIN-CONTAINING PROTEIN"/>
    <property type="match status" value="1"/>
</dbReference>
<dbReference type="NCBIfam" id="TIGR00229">
    <property type="entry name" value="sensory_box"/>
    <property type="match status" value="2"/>
</dbReference>
<dbReference type="PROSITE" id="PS50112">
    <property type="entry name" value="PAS"/>
    <property type="match status" value="2"/>
</dbReference>
<dbReference type="SUPFAM" id="SSF52172">
    <property type="entry name" value="CheY-like"/>
    <property type="match status" value="1"/>
</dbReference>
<organism evidence="5 7">
    <name type="scientific">Haloarcula rubripromontorii</name>
    <dbReference type="NCBI Taxonomy" id="1705562"/>
    <lineage>
        <taxon>Archaea</taxon>
        <taxon>Methanobacteriati</taxon>
        <taxon>Methanobacteriota</taxon>
        <taxon>Stenosarchaea group</taxon>
        <taxon>Halobacteria</taxon>
        <taxon>Halobacteriales</taxon>
        <taxon>Haloarculaceae</taxon>
        <taxon>Haloarcula</taxon>
    </lineage>
</organism>
<dbReference type="PROSITE" id="PS50110">
    <property type="entry name" value="RESPONSE_REGULATORY"/>
    <property type="match status" value="1"/>
</dbReference>
<sequence length="378" mass="41854">MGGVDILHVDDDKGLASLTADLLERKDSRFNVETAASATEGLQLLDDFSPDCIVSDFEMPGIDGLEFLEAVRAEHSKLPFILFTGRGSEEIASDAISAGATDYLQKQSGTDQYELLANRINNAVTRYHSEKQLRETKEEYAAVFENARNGLLLVDVEQDGFRFRRCNSRVQEFTGLSESELIGKTPQEALGDENARAVVGAYRTCVDMRETISYTVTLTHPVGEVVHEVNTTPIIRDGEVEQLVVAFTDITERHAREQKLREERAVIQQALDTLDEPLFVTDTHGSLKHCNRRALEATGHTEQTAVGTPITDLFPDNEREMITDAVDDALRTGRTTVTASLRLDSGQRQPYEFRAHSLTDLDNNIAGLVILGQDAPDS</sequence>
<dbReference type="RefSeq" id="WP_053969203.1">
    <property type="nucleotide sequence ID" value="NZ_JAWJXX010000005.1"/>
</dbReference>
<dbReference type="Proteomes" id="UP000610611">
    <property type="component" value="Unassembled WGS sequence"/>
</dbReference>
<feature type="domain" description="Response regulatory" evidence="3">
    <location>
        <begin position="5"/>
        <end position="121"/>
    </location>
</feature>
<dbReference type="SMART" id="SM00448">
    <property type="entry name" value="REC"/>
    <property type="match status" value="1"/>
</dbReference>
<dbReference type="InterPro" id="IPR000014">
    <property type="entry name" value="PAS"/>
</dbReference>
<reference evidence="5 7" key="1">
    <citation type="submission" date="2015-08" db="EMBL/GenBank/DDBJ databases">
        <title>Genomes of Isolates from Cabo Rojo, PR.</title>
        <authorList>
            <person name="Sanchez-Nieves R.L."/>
            <person name="Montalvo-Rodriguez R."/>
        </authorList>
    </citation>
    <scope>NUCLEOTIDE SEQUENCE [LARGE SCALE GENOMIC DNA]</scope>
    <source>
        <strain evidence="5 7">SL3</strain>
    </source>
</reference>
<dbReference type="CDD" id="cd00156">
    <property type="entry name" value="REC"/>
    <property type="match status" value="1"/>
</dbReference>
<feature type="domain" description="PAS" evidence="4">
    <location>
        <begin position="136"/>
        <end position="209"/>
    </location>
</feature>
<dbReference type="AlphaFoldDB" id="A0A0M9AGY4"/>
<evidence type="ECO:0000256" key="1">
    <source>
        <dbReference type="ARBA" id="ARBA00022553"/>
    </source>
</evidence>
<dbReference type="InterPro" id="IPR001789">
    <property type="entry name" value="Sig_transdc_resp-reg_receiver"/>
</dbReference>
<gene>
    <name evidence="5" type="ORF">AMS69_16765</name>
    <name evidence="6" type="ORF">GOC83_09630</name>
</gene>
<dbReference type="Gene3D" id="3.40.50.2300">
    <property type="match status" value="1"/>
</dbReference>
<evidence type="ECO:0000259" key="4">
    <source>
        <dbReference type="PROSITE" id="PS50112"/>
    </source>
</evidence>
<evidence type="ECO:0000256" key="2">
    <source>
        <dbReference type="PROSITE-ProRule" id="PRU00169"/>
    </source>
</evidence>
<reference evidence="6" key="2">
    <citation type="submission" date="2019-12" db="EMBL/GenBank/DDBJ databases">
        <title>The whole-genome sequencing of Haloarcula japonica strain pws8.</title>
        <authorList>
            <person name="Verma D.K."/>
            <person name="Gopal K."/>
            <person name="Prasad E.S."/>
        </authorList>
    </citation>
    <scope>NUCLEOTIDE SEQUENCE</scope>
    <source>
        <strain evidence="6">Pws8</strain>
    </source>
</reference>
<dbReference type="EMBL" id="LIUF01000006">
    <property type="protein sequence ID" value="KOX91762.1"/>
    <property type="molecule type" value="Genomic_DNA"/>
</dbReference>
<feature type="modified residue" description="4-aspartylphosphate" evidence="2">
    <location>
        <position position="56"/>
    </location>
</feature>
<evidence type="ECO:0000313" key="6">
    <source>
        <dbReference type="EMBL" id="NLV06388.1"/>
    </source>
</evidence>
<dbReference type="InterPro" id="IPR013656">
    <property type="entry name" value="PAS_4"/>
</dbReference>
<dbReference type="Pfam" id="PF00072">
    <property type="entry name" value="Response_reg"/>
    <property type="match status" value="1"/>
</dbReference>
<dbReference type="PATRIC" id="fig|1705562.3.peg.3744"/>
<evidence type="ECO:0000313" key="7">
    <source>
        <dbReference type="Proteomes" id="UP000037729"/>
    </source>
</evidence>
<dbReference type="EMBL" id="WOWB01000001">
    <property type="protein sequence ID" value="NLV06388.1"/>
    <property type="molecule type" value="Genomic_DNA"/>
</dbReference>
<keyword evidence="1 2" id="KW-0597">Phosphoprotein</keyword>
<dbReference type="Pfam" id="PF08448">
    <property type="entry name" value="PAS_4"/>
    <property type="match status" value="2"/>
</dbReference>
<dbReference type="PANTHER" id="PTHR44591">
    <property type="entry name" value="STRESS RESPONSE REGULATOR PROTEIN 1"/>
    <property type="match status" value="1"/>
</dbReference>
<dbReference type="InterPro" id="IPR011006">
    <property type="entry name" value="CheY-like_superfamily"/>
</dbReference>
<evidence type="ECO:0000259" key="3">
    <source>
        <dbReference type="PROSITE" id="PS50110"/>
    </source>
</evidence>
<dbReference type="InterPro" id="IPR035965">
    <property type="entry name" value="PAS-like_dom_sf"/>
</dbReference>
<dbReference type="Proteomes" id="UP000037729">
    <property type="component" value="Unassembled WGS sequence"/>
</dbReference>
<keyword evidence="7" id="KW-1185">Reference proteome</keyword>